<dbReference type="SUPFAM" id="SSF53098">
    <property type="entry name" value="Ribonuclease H-like"/>
    <property type="match status" value="1"/>
</dbReference>
<comment type="caution">
    <text evidence="2">The sequence shown here is derived from an EMBL/GenBank/DDBJ whole genome shotgun (WGS) entry which is preliminary data.</text>
</comment>
<evidence type="ECO:0000313" key="2">
    <source>
        <dbReference type="EMBL" id="MBD9361511.1"/>
    </source>
</evidence>
<dbReference type="InterPro" id="IPR010921">
    <property type="entry name" value="Trp_repressor/repl_initiator"/>
</dbReference>
<dbReference type="Proteomes" id="UP000641152">
    <property type="component" value="Unassembled WGS sequence"/>
</dbReference>
<evidence type="ECO:0000313" key="3">
    <source>
        <dbReference type="Proteomes" id="UP000641152"/>
    </source>
</evidence>
<feature type="domain" description="Integrase catalytic" evidence="1">
    <location>
        <begin position="216"/>
        <end position="376"/>
    </location>
</feature>
<dbReference type="PANTHER" id="PTHR46889:SF4">
    <property type="entry name" value="TRANSPOSASE INSO FOR INSERTION SEQUENCE ELEMENT IS911B-RELATED"/>
    <property type="match status" value="1"/>
</dbReference>
<evidence type="ECO:0000259" key="1">
    <source>
        <dbReference type="PROSITE" id="PS50994"/>
    </source>
</evidence>
<dbReference type="InterPro" id="IPR002514">
    <property type="entry name" value="Transposase_8"/>
</dbReference>
<keyword evidence="3" id="KW-1185">Reference proteome</keyword>
<dbReference type="PANTHER" id="PTHR46889">
    <property type="entry name" value="TRANSPOSASE INSF FOR INSERTION SEQUENCE IS3B-RELATED"/>
    <property type="match status" value="1"/>
</dbReference>
<dbReference type="Pfam" id="PF13276">
    <property type="entry name" value="HTH_21"/>
    <property type="match status" value="1"/>
</dbReference>
<dbReference type="InterPro" id="IPR001584">
    <property type="entry name" value="Integrase_cat-core"/>
</dbReference>
<dbReference type="EMBL" id="JACXST010000002">
    <property type="protein sequence ID" value="MBD9361511.1"/>
    <property type="molecule type" value="Genomic_DNA"/>
</dbReference>
<organism evidence="2 3">
    <name type="scientific">Methylomonas fluvii</name>
    <dbReference type="NCBI Taxonomy" id="1854564"/>
    <lineage>
        <taxon>Bacteria</taxon>
        <taxon>Pseudomonadati</taxon>
        <taxon>Pseudomonadota</taxon>
        <taxon>Gammaproteobacteria</taxon>
        <taxon>Methylococcales</taxon>
        <taxon>Methylococcaceae</taxon>
        <taxon>Methylomonas</taxon>
    </lineage>
</organism>
<proteinExistence type="predicted"/>
<dbReference type="Gene3D" id="3.30.420.10">
    <property type="entry name" value="Ribonuclease H-like superfamily/Ribonuclease H"/>
    <property type="match status" value="1"/>
</dbReference>
<reference evidence="2 3" key="1">
    <citation type="submission" date="2020-09" db="EMBL/GenBank/DDBJ databases">
        <title>Methylomonas albis sp. nov. and Methylomonas fluvii sp. nov.: Two cold-adapted methanotrophs from the River Elbe and an amended description of Methylovulum psychrotolerans strain Eb1.</title>
        <authorList>
            <person name="Bussmann I.K."/>
            <person name="Klings K.-W."/>
            <person name="Warnstedt J."/>
            <person name="Hoppert M."/>
            <person name="Saborowski A."/>
            <person name="Horn F."/>
            <person name="Liebner S."/>
        </authorList>
    </citation>
    <scope>NUCLEOTIDE SEQUENCE [LARGE SCALE GENOMIC DNA]</scope>
    <source>
        <strain evidence="2 3">EbB</strain>
    </source>
</reference>
<gene>
    <name evidence="2" type="ORF">EBB_13430</name>
</gene>
<protein>
    <submittedName>
        <fullName evidence="2">IS3 family transposase</fullName>
    </submittedName>
</protein>
<dbReference type="Pfam" id="PF01527">
    <property type="entry name" value="HTH_Tnp_1"/>
    <property type="match status" value="1"/>
</dbReference>
<dbReference type="InterPro" id="IPR025948">
    <property type="entry name" value="HTH-like_dom"/>
</dbReference>
<dbReference type="PROSITE" id="PS50994">
    <property type="entry name" value="INTEGRASE"/>
    <property type="match status" value="1"/>
</dbReference>
<dbReference type="InterPro" id="IPR048020">
    <property type="entry name" value="Transpos_IS3"/>
</dbReference>
<dbReference type="InterPro" id="IPR050900">
    <property type="entry name" value="Transposase_IS3/IS150/IS904"/>
</dbReference>
<dbReference type="InterPro" id="IPR036397">
    <property type="entry name" value="RNaseH_sf"/>
</dbReference>
<dbReference type="InterPro" id="IPR012337">
    <property type="entry name" value="RNaseH-like_sf"/>
</dbReference>
<dbReference type="SUPFAM" id="SSF48295">
    <property type="entry name" value="TrpR-like"/>
    <property type="match status" value="1"/>
</dbReference>
<name>A0ABR9DFE4_9GAMM</name>
<dbReference type="Pfam" id="PF00665">
    <property type="entry name" value="rve"/>
    <property type="match status" value="1"/>
</dbReference>
<dbReference type="RefSeq" id="WP_192394324.1">
    <property type="nucleotide sequence ID" value="NZ_CAJHIU010000002.1"/>
</dbReference>
<accession>A0ABR9DFE4</accession>
<sequence length="396" mass="45131">MSESKRKIFTGAQKAKVALEAVRGTKTINEIAQEHGVHPTQVSQWKKELLDNAGSLFEGKRGPKPVNAQNDPDRLYAKIGQLNMELDWLKKKSGDQPVEERRTWIAPADELALSTQCQLLKVTRSVVYEQKNRLLKAVDEDECLLLRLLDEEYTRHPFYGSRRMTKYLCGCGQVVNRKRVQRLMQTLGLAGMVPGPNTSKPHPQHKIYPYLLRGVDIIRPNQVWSTDITYIRLPRGFVYLVAIIDWYSRKVLSWRLSNTMDAGFCVDCLAEAIKAYGTPEIFNSDQGSQFTSDAFTGVLIEHGVTISMDGRGRALDNIFVERLWRTVKYEEVYLKQHGSLQELLMGLTRYFMFYNEERLHQSLGYETPEVVYRTAAGGGAKIVDKFNEAMEASALV</sequence>
<dbReference type="NCBIfam" id="NF033516">
    <property type="entry name" value="transpos_IS3"/>
    <property type="match status" value="1"/>
</dbReference>